<name>A0A5C6Q3B8_9GAMM</name>
<comment type="caution">
    <text evidence="2">The sequence shown here is derived from an EMBL/GenBank/DDBJ whole genome shotgun (WGS) entry which is preliminary data.</text>
</comment>
<reference evidence="2 4" key="1">
    <citation type="submission" date="2019-07" db="EMBL/GenBank/DDBJ databases">
        <title>Genomes of sea-ice associated Colwellia species.</title>
        <authorList>
            <person name="Bowman J.P."/>
        </authorList>
    </citation>
    <scope>NUCLEOTIDE SEQUENCE [LARGE SCALE GENOMIC DNA]</scope>
    <source>
        <strain evidence="1 3">ACAM 607</strain>
        <strain evidence="2 4">IC036</strain>
    </source>
</reference>
<evidence type="ECO:0000313" key="3">
    <source>
        <dbReference type="Proteomes" id="UP000321525"/>
    </source>
</evidence>
<dbReference type="EMBL" id="VOLR01000035">
    <property type="protein sequence ID" value="TWX54501.1"/>
    <property type="molecule type" value="Genomic_DNA"/>
</dbReference>
<dbReference type="Proteomes" id="UP000321525">
    <property type="component" value="Unassembled WGS sequence"/>
</dbReference>
<accession>A0A5C6Q3B8</accession>
<gene>
    <name evidence="1" type="ORF">ESZ26_17680</name>
    <name evidence="2" type="ORF">ESZ27_17265</name>
</gene>
<evidence type="ECO:0000313" key="2">
    <source>
        <dbReference type="EMBL" id="TWX63281.1"/>
    </source>
</evidence>
<keyword evidence="3" id="KW-1185">Reference proteome</keyword>
<dbReference type="RefSeq" id="WP_146800937.1">
    <property type="nucleotide sequence ID" value="NZ_VOLP01000034.1"/>
</dbReference>
<evidence type="ECO:0000313" key="4">
    <source>
        <dbReference type="Proteomes" id="UP000321917"/>
    </source>
</evidence>
<dbReference type="OrthoDB" id="6331814at2"/>
<evidence type="ECO:0000313" key="1">
    <source>
        <dbReference type="EMBL" id="TWX54501.1"/>
    </source>
</evidence>
<proteinExistence type="predicted"/>
<sequence>MENSKTRAAISFRFNRLDKMQAFTLEREIQGALRDENVENNVYVVCVPLTETNFDDISDYYVRQRVNIEDCDIFVSVCSDSGTNLFDIPMIVNRMLKYIDCKLTFAFTVL</sequence>
<organism evidence="2 4">
    <name type="scientific">Colwellia hornerae</name>
    <dbReference type="NCBI Taxonomy" id="89402"/>
    <lineage>
        <taxon>Bacteria</taxon>
        <taxon>Pseudomonadati</taxon>
        <taxon>Pseudomonadota</taxon>
        <taxon>Gammaproteobacteria</taxon>
        <taxon>Alteromonadales</taxon>
        <taxon>Colwelliaceae</taxon>
        <taxon>Colwellia</taxon>
    </lineage>
</organism>
<protein>
    <submittedName>
        <fullName evidence="2">Uncharacterized protein</fullName>
    </submittedName>
</protein>
<dbReference type="Proteomes" id="UP000321917">
    <property type="component" value="Unassembled WGS sequence"/>
</dbReference>
<dbReference type="AlphaFoldDB" id="A0A5C6Q3B8"/>
<dbReference type="EMBL" id="VOLQ01000047">
    <property type="protein sequence ID" value="TWX63281.1"/>
    <property type="molecule type" value="Genomic_DNA"/>
</dbReference>